<dbReference type="PANTHER" id="PTHR34290:SF2">
    <property type="entry name" value="OS04G0668800 PROTEIN"/>
    <property type="match status" value="1"/>
</dbReference>
<evidence type="ECO:0000313" key="1">
    <source>
        <dbReference type="EMBL" id="APZ96666.1"/>
    </source>
</evidence>
<proteinExistence type="predicted"/>
<dbReference type="InterPro" id="IPR044691">
    <property type="entry name" value="DCC1_Trx"/>
</dbReference>
<dbReference type="AlphaFoldDB" id="A0A1P8WRH6"/>
<reference evidence="1 2" key="1">
    <citation type="journal article" date="2016" name="Front. Microbiol.">
        <title>Fuerstia marisgermanicae gen. nov., sp. nov., an Unusual Member of the Phylum Planctomycetes from the German Wadden Sea.</title>
        <authorList>
            <person name="Kohn T."/>
            <person name="Heuer A."/>
            <person name="Jogler M."/>
            <person name="Vollmers J."/>
            <person name="Boedeker C."/>
            <person name="Bunk B."/>
            <person name="Rast P."/>
            <person name="Borchert D."/>
            <person name="Glockner I."/>
            <person name="Freese H.M."/>
            <person name="Klenk H.P."/>
            <person name="Overmann J."/>
            <person name="Kaster A.K."/>
            <person name="Rohde M."/>
            <person name="Wiegand S."/>
            <person name="Jogler C."/>
        </authorList>
    </citation>
    <scope>NUCLEOTIDE SEQUENCE [LARGE SCALE GENOMIC DNA]</scope>
    <source>
        <strain evidence="1 2">NH11</strain>
    </source>
</reference>
<dbReference type="Pfam" id="PF04134">
    <property type="entry name" value="DCC1-like"/>
    <property type="match status" value="1"/>
</dbReference>
<accession>A0A1P8WRH6</accession>
<gene>
    <name evidence="1" type="ORF">Fuma_06339</name>
</gene>
<dbReference type="GO" id="GO:0015035">
    <property type="term" value="F:protein-disulfide reductase activity"/>
    <property type="evidence" value="ECO:0007669"/>
    <property type="project" value="InterPro"/>
</dbReference>
<dbReference type="OrthoDB" id="1260738at2"/>
<sequence>MKHGNIIVFYDGDSSLWRRRVQLLRRLDRKDCVHFANIKSRSFDARVFDKTQKELSAVTHCLLADGTWIKGTDVLRHVYSLVGFGFVARLTELPLLRPASEICYRLFCRLRLQDPAI</sequence>
<evidence type="ECO:0000313" key="2">
    <source>
        <dbReference type="Proteomes" id="UP000187735"/>
    </source>
</evidence>
<dbReference type="KEGG" id="fmr:Fuma_06339"/>
<organism evidence="1 2">
    <name type="scientific">Fuerstiella marisgermanici</name>
    <dbReference type="NCBI Taxonomy" id="1891926"/>
    <lineage>
        <taxon>Bacteria</taxon>
        <taxon>Pseudomonadati</taxon>
        <taxon>Planctomycetota</taxon>
        <taxon>Planctomycetia</taxon>
        <taxon>Planctomycetales</taxon>
        <taxon>Planctomycetaceae</taxon>
        <taxon>Fuerstiella</taxon>
    </lineage>
</organism>
<name>A0A1P8WRH6_9PLAN</name>
<dbReference type="InterPro" id="IPR007263">
    <property type="entry name" value="DCC1-like"/>
</dbReference>
<dbReference type="STRING" id="1891926.Fuma_06339"/>
<keyword evidence="2" id="KW-1185">Reference proteome</keyword>
<protein>
    <submittedName>
        <fullName evidence="1">Uncharacterized protein</fullName>
    </submittedName>
</protein>
<dbReference type="Proteomes" id="UP000187735">
    <property type="component" value="Chromosome"/>
</dbReference>
<dbReference type="RefSeq" id="WP_077027648.1">
    <property type="nucleotide sequence ID" value="NZ_CP017641.1"/>
</dbReference>
<dbReference type="EMBL" id="CP017641">
    <property type="protein sequence ID" value="APZ96666.1"/>
    <property type="molecule type" value="Genomic_DNA"/>
</dbReference>
<dbReference type="PANTHER" id="PTHR34290">
    <property type="entry name" value="SI:CH73-390P7.2"/>
    <property type="match status" value="1"/>
</dbReference>